<dbReference type="EMBL" id="AMGM01000017">
    <property type="protein sequence ID" value="EKB49863.1"/>
    <property type="molecule type" value="Genomic_DNA"/>
</dbReference>
<comment type="caution">
    <text evidence="1">The sequence shown here is derived from an EMBL/GenBank/DDBJ whole genome shotgun (WGS) entry which is preliminary data.</text>
</comment>
<evidence type="ECO:0000313" key="2">
    <source>
        <dbReference type="Proteomes" id="UP000004478"/>
    </source>
</evidence>
<proteinExistence type="predicted"/>
<dbReference type="AlphaFoldDB" id="K1LHX6"/>
<keyword evidence="2" id="KW-1185">Reference proteome</keyword>
<name>K1LHX6_CECL9</name>
<organism evidence="1 2">
    <name type="scientific">Cecembia lonarensis (strain CCUG 58316 / KCTC 22772 / LW9)</name>
    <dbReference type="NCBI Taxonomy" id="1225176"/>
    <lineage>
        <taxon>Bacteria</taxon>
        <taxon>Pseudomonadati</taxon>
        <taxon>Bacteroidota</taxon>
        <taxon>Cytophagia</taxon>
        <taxon>Cytophagales</taxon>
        <taxon>Cyclobacteriaceae</taxon>
        <taxon>Cecembia</taxon>
    </lineage>
</organism>
<dbReference type="InterPro" id="IPR026444">
    <property type="entry name" value="Secre_tail"/>
</dbReference>
<sequence length="890" mass="96713">MHKQIINKTTGEEKFRYLVSKVSYTRIALLLLFLCTGLGSLEAHAQSFELGRDETINASGIPDGSNIVINHGATLVMDVSKNFGIATVQFISQNGDAEVIISGPGTASFSEIDIAVSGGRRSLTFVIGPDATVEVQSLTNTGNRPKNVRVEGVLRLSGNGHAIATSGWDNPIDFRPGSTVEYNGSGNQSIYSANYHNLILSGSGVKTFQSGTNSINGDFILSGTAGTTLNRSMTFGGKLEVSSGVLNAGNFNHTLGGDFIHNGGTFNSATSTFDFNGNFTQTISGASQSTFHRLAVNNLSGVFLSSDVRISNALNLQSGNLSVNSDASLTLENTSTVSSQGNSIIVLEPSANYRNLSNSTPLLEVRQLLQGAKGWRLLGSPVFTTYADLLGNAVTQGFAGATFPSLQPNLLWWDETDKGTSLQAWRTPEGINEFVISGRGHYFYVFDGASLPSSAGTGNYADQLPLTISATGTEVNLSSPFSFPLTFTRRDTSLVATGDELTEVNQADQGFNLLANPAASFIDFHAPNGWTKQGIDQTVYVWDPNFNNGQGKFLTFNGEVGDLGSGLIPPFQGFWIRANADNPVLSFSNAVKSGNSKSFVGRVIPTEADEALNLKFALSGEGMKANSFLHFSESGEEGPDTKDAYQLESLTEDWLLLYTYGGLRSKSPLVINHLPLPGEEQQSIPLHIAASKGGRNINGRYTLNWEVPDNWPSEVTLVLMDHLQKKAVDMLAQDSYDFVFQAPKTTGNAQARKDMGFKAPQALIFQSPYEAGEVNARTNPKAPMRPFTILVGGEFIRDQPEYRPDFAKLFTPMPNPFERELRIPFYVPVEEVVSMRILNVQGQQVHQFEEKIFRPGIHELYWEPVNLPKGVYIVQMLAEGRFLTQKIIKD</sequence>
<dbReference type="Proteomes" id="UP000004478">
    <property type="component" value="Unassembled WGS sequence"/>
</dbReference>
<dbReference type="RefSeq" id="WP_009184562.1">
    <property type="nucleotide sequence ID" value="NZ_AMGM01000017.1"/>
</dbReference>
<reference evidence="1 2" key="1">
    <citation type="journal article" date="2012" name="J. Bacteriol.">
        <title>Draft Genome Sequence of Cecembia lonarensis Strain LW9T, Isolated from Lonar Lake, a Haloalkaline Lake in India.</title>
        <authorList>
            <person name="Shivaji S."/>
            <person name="Ara S."/>
            <person name="Singh A."/>
            <person name="Pinnaka A.K."/>
        </authorList>
    </citation>
    <scope>NUCLEOTIDE SEQUENCE [LARGE SCALE GENOMIC DNA]</scope>
    <source>
        <strain evidence="1 2">LW9</strain>
    </source>
</reference>
<dbReference type="NCBIfam" id="TIGR04183">
    <property type="entry name" value="Por_Secre_tail"/>
    <property type="match status" value="1"/>
</dbReference>
<evidence type="ECO:0000313" key="1">
    <source>
        <dbReference type="EMBL" id="EKB49863.1"/>
    </source>
</evidence>
<gene>
    <name evidence="1" type="ORF">B879_01527</name>
</gene>
<accession>K1LHX6</accession>
<evidence type="ECO:0008006" key="3">
    <source>
        <dbReference type="Google" id="ProtNLM"/>
    </source>
</evidence>
<protein>
    <recommendedName>
        <fullName evidence="3">Secretion system C-terminal sorting domain-containing protein</fullName>
    </recommendedName>
</protein>
<dbReference type="OrthoDB" id="9814616at2"/>